<dbReference type="Proteomes" id="UP001055072">
    <property type="component" value="Unassembled WGS sequence"/>
</dbReference>
<proteinExistence type="predicted"/>
<protein>
    <submittedName>
        <fullName evidence="1">Uncharacterized protein</fullName>
    </submittedName>
</protein>
<name>A0ACB8TW55_9APHY</name>
<evidence type="ECO:0000313" key="1">
    <source>
        <dbReference type="EMBL" id="KAI0086283.1"/>
    </source>
</evidence>
<comment type="caution">
    <text evidence="1">The sequence shown here is derived from an EMBL/GenBank/DDBJ whole genome shotgun (WGS) entry which is preliminary data.</text>
</comment>
<sequence length="195" mass="21271">MEGLPIGNTRSLAFPLVPEPVKVGTKRQGWGADATGSLATRMRDGDDDIVGVFPWKGFFGGVFGVLDGEAMLEVVAEEVMLETIEQCEKHAVFSQPRSSPDNAVATRESRSRLASSLDLPTFVSSTPPLRFDLSFSTPSFFLTRSLALKALGRAFRSAVSNTGEVRVWTLVARRNPQGFLWFFIGVLAGFPPVLY</sequence>
<evidence type="ECO:0000313" key="2">
    <source>
        <dbReference type="Proteomes" id="UP001055072"/>
    </source>
</evidence>
<gene>
    <name evidence="1" type="ORF">BDY19DRAFT_995895</name>
</gene>
<keyword evidence="2" id="KW-1185">Reference proteome</keyword>
<organism evidence="1 2">
    <name type="scientific">Irpex rosettiformis</name>
    <dbReference type="NCBI Taxonomy" id="378272"/>
    <lineage>
        <taxon>Eukaryota</taxon>
        <taxon>Fungi</taxon>
        <taxon>Dikarya</taxon>
        <taxon>Basidiomycota</taxon>
        <taxon>Agaricomycotina</taxon>
        <taxon>Agaricomycetes</taxon>
        <taxon>Polyporales</taxon>
        <taxon>Irpicaceae</taxon>
        <taxon>Irpex</taxon>
    </lineage>
</organism>
<accession>A0ACB8TW55</accession>
<dbReference type="EMBL" id="MU274924">
    <property type="protein sequence ID" value="KAI0086283.1"/>
    <property type="molecule type" value="Genomic_DNA"/>
</dbReference>
<reference evidence="1" key="1">
    <citation type="journal article" date="2021" name="Environ. Microbiol.">
        <title>Gene family expansions and transcriptome signatures uncover fungal adaptations to wood decay.</title>
        <authorList>
            <person name="Hage H."/>
            <person name="Miyauchi S."/>
            <person name="Viragh M."/>
            <person name="Drula E."/>
            <person name="Min B."/>
            <person name="Chaduli D."/>
            <person name="Navarro D."/>
            <person name="Favel A."/>
            <person name="Norest M."/>
            <person name="Lesage-Meessen L."/>
            <person name="Balint B."/>
            <person name="Merenyi Z."/>
            <person name="de Eugenio L."/>
            <person name="Morin E."/>
            <person name="Martinez A.T."/>
            <person name="Baldrian P."/>
            <person name="Stursova M."/>
            <person name="Martinez M.J."/>
            <person name="Novotny C."/>
            <person name="Magnuson J.K."/>
            <person name="Spatafora J.W."/>
            <person name="Maurice S."/>
            <person name="Pangilinan J."/>
            <person name="Andreopoulos W."/>
            <person name="LaButti K."/>
            <person name="Hundley H."/>
            <person name="Na H."/>
            <person name="Kuo A."/>
            <person name="Barry K."/>
            <person name="Lipzen A."/>
            <person name="Henrissat B."/>
            <person name="Riley R."/>
            <person name="Ahrendt S."/>
            <person name="Nagy L.G."/>
            <person name="Grigoriev I.V."/>
            <person name="Martin F."/>
            <person name="Rosso M.N."/>
        </authorList>
    </citation>
    <scope>NUCLEOTIDE SEQUENCE</scope>
    <source>
        <strain evidence="1">CBS 384.51</strain>
    </source>
</reference>